<dbReference type="AlphaFoldDB" id="K9EG77"/>
<feature type="transmembrane region" description="Helical" evidence="2">
    <location>
        <begin position="75"/>
        <end position="101"/>
    </location>
</feature>
<dbReference type="HOGENOM" id="CLU_123281_0_2_11"/>
<dbReference type="RefSeq" id="WP_007000687.1">
    <property type="nucleotide sequence ID" value="NZ_JH992955.1"/>
</dbReference>
<keyword evidence="4" id="KW-1185">Reference proteome</keyword>
<comment type="caution">
    <text evidence="3">The sequence shown here is derived from an EMBL/GenBank/DDBJ whole genome shotgun (WGS) entry which is preliminary data.</text>
</comment>
<evidence type="ECO:0000256" key="1">
    <source>
        <dbReference type="SAM" id="MobiDB-lite"/>
    </source>
</evidence>
<proteinExistence type="predicted"/>
<organism evidence="3 4">
    <name type="scientific">Actinobaculum massiliense ACS-171-V-Col2</name>
    <dbReference type="NCBI Taxonomy" id="883066"/>
    <lineage>
        <taxon>Bacteria</taxon>
        <taxon>Bacillati</taxon>
        <taxon>Actinomycetota</taxon>
        <taxon>Actinomycetes</taxon>
        <taxon>Actinomycetales</taxon>
        <taxon>Actinomycetaceae</taxon>
        <taxon>Actinobaculum</taxon>
    </lineage>
</organism>
<evidence type="ECO:0008006" key="5">
    <source>
        <dbReference type="Google" id="ProtNLM"/>
    </source>
</evidence>
<dbReference type="PATRIC" id="fig|883066.3.peg.491"/>
<keyword evidence="2" id="KW-0812">Transmembrane</keyword>
<name>K9EG77_9ACTO</name>
<dbReference type="eggNOG" id="ENOG5033CMQ">
    <property type="taxonomic scope" value="Bacteria"/>
</dbReference>
<feature type="transmembrane region" description="Helical" evidence="2">
    <location>
        <begin position="34"/>
        <end position="54"/>
    </location>
</feature>
<keyword evidence="2" id="KW-1133">Transmembrane helix</keyword>
<accession>K9EG77</accession>
<dbReference type="InterPro" id="IPR021517">
    <property type="entry name" value="DUF3180"/>
</dbReference>
<dbReference type="STRING" id="202789.GCA_001457435_01664"/>
<evidence type="ECO:0000256" key="2">
    <source>
        <dbReference type="SAM" id="Phobius"/>
    </source>
</evidence>
<feature type="transmembrane region" description="Helical" evidence="2">
    <location>
        <begin position="113"/>
        <end position="133"/>
    </location>
</feature>
<dbReference type="Pfam" id="PF11377">
    <property type="entry name" value="DUF3180"/>
    <property type="match status" value="1"/>
</dbReference>
<dbReference type="EMBL" id="AGWL01000002">
    <property type="protein sequence ID" value="EKU95683.1"/>
    <property type="molecule type" value="Genomic_DNA"/>
</dbReference>
<sequence length="169" mass="18032">MKQASWQAGVISLLLGLLCGEIARRVLERAPVSIPLASFIPILGVAAALAWFGWQVRKLRKHEEASINRIGAARVWAFAQAAIRVGSFLTGMSGVVAIGYFTGLATAWTGEQTLAVVLTALANLVLVIVGYLVEHWCRILPDDGDEDSDPGKHRGPEPTPAAARIAGDH</sequence>
<dbReference type="Proteomes" id="UP000009888">
    <property type="component" value="Unassembled WGS sequence"/>
</dbReference>
<feature type="region of interest" description="Disordered" evidence="1">
    <location>
        <begin position="144"/>
        <end position="169"/>
    </location>
</feature>
<protein>
    <recommendedName>
        <fullName evidence="5">DUF3180 domain-containing protein</fullName>
    </recommendedName>
</protein>
<evidence type="ECO:0000313" key="3">
    <source>
        <dbReference type="EMBL" id="EKU95683.1"/>
    </source>
</evidence>
<keyword evidence="2" id="KW-0472">Membrane</keyword>
<reference evidence="3 4" key="1">
    <citation type="submission" date="2012-09" db="EMBL/GenBank/DDBJ databases">
        <title>The Genome Sequence of Actinobaculum massiliae ACS-171-V-COL2.</title>
        <authorList>
            <consortium name="The Broad Institute Genome Sequencing Platform"/>
            <person name="Earl A."/>
            <person name="Ward D."/>
            <person name="Feldgarden M."/>
            <person name="Gevers D."/>
            <person name="Saerens B."/>
            <person name="Vaneechoutte M."/>
            <person name="Walker B."/>
            <person name="Young S.K."/>
            <person name="Zeng Q."/>
            <person name="Gargeya S."/>
            <person name="Fitzgerald M."/>
            <person name="Haas B."/>
            <person name="Abouelleil A."/>
            <person name="Alvarado L."/>
            <person name="Arachchi H.M."/>
            <person name="Berlin A."/>
            <person name="Chapman S.B."/>
            <person name="Goldberg J."/>
            <person name="Griggs A."/>
            <person name="Gujja S."/>
            <person name="Hansen M."/>
            <person name="Howarth C."/>
            <person name="Imamovic A."/>
            <person name="Larimer J."/>
            <person name="McCowen C."/>
            <person name="Montmayeur A."/>
            <person name="Murphy C."/>
            <person name="Neiman D."/>
            <person name="Pearson M."/>
            <person name="Priest M."/>
            <person name="Roberts A."/>
            <person name="Saif S."/>
            <person name="Shea T."/>
            <person name="Sisk P."/>
            <person name="Sykes S."/>
            <person name="Wortman J."/>
            <person name="Nusbaum C."/>
            <person name="Birren B."/>
        </authorList>
    </citation>
    <scope>NUCLEOTIDE SEQUENCE [LARGE SCALE GENOMIC DNA]</scope>
    <source>
        <strain evidence="4">ACS-171-V-Col2</strain>
    </source>
</reference>
<evidence type="ECO:0000313" key="4">
    <source>
        <dbReference type="Proteomes" id="UP000009888"/>
    </source>
</evidence>
<gene>
    <name evidence="3" type="ORF">HMPREF9233_00470</name>
</gene>